<dbReference type="EMBL" id="JAPTGG010000021">
    <property type="protein sequence ID" value="MCZ0867043.1"/>
    <property type="molecule type" value="Genomic_DNA"/>
</dbReference>
<sequence>MDDIPIPVDPNSPGFLDQLRLFIRAQNKSYATEKGYIGWCWRFICFHNKRSPRDMGAAEIEAFLSHLAVHKNVAISTQKTALNALMFLFNQFLKKDVKDLVFNYAKLPRNIPVVFTHAEACAVIGGLPAPYRLMASLMYGSGLRVSECVRLRVQDFDFGMNNLMIRNGKGNKSRITVLPETLISDIRAQIDLVKAQHALDLKQGFGEVYMPHALARKYPSGARHLTWQYVFPAFHRAKDPRSDVMRRHHVMISTVQGRVAQAIREANILKKSGCHTFRHSFATRLLMKGYDIRTIQELLGHSDIRTTEIYLHVVRKGGRGVISPIDE</sequence>
<dbReference type="Pfam" id="PF13495">
    <property type="entry name" value="Phage_int_SAM_4"/>
    <property type="match status" value="1"/>
</dbReference>
<organism evidence="6 7">
    <name type="scientific">Dasania phycosphaerae</name>
    <dbReference type="NCBI Taxonomy" id="2950436"/>
    <lineage>
        <taxon>Bacteria</taxon>
        <taxon>Pseudomonadati</taxon>
        <taxon>Pseudomonadota</taxon>
        <taxon>Gammaproteobacteria</taxon>
        <taxon>Cellvibrionales</taxon>
        <taxon>Spongiibacteraceae</taxon>
        <taxon>Dasania</taxon>
    </lineage>
</organism>
<dbReference type="GO" id="GO:0015074">
    <property type="term" value="P:DNA integration"/>
    <property type="evidence" value="ECO:0007669"/>
    <property type="project" value="UniProtKB-KW"/>
</dbReference>
<keyword evidence="3" id="KW-0238">DNA-binding</keyword>
<keyword evidence="2" id="KW-0229">DNA integration</keyword>
<evidence type="ECO:0000256" key="1">
    <source>
        <dbReference type="ARBA" id="ARBA00008857"/>
    </source>
</evidence>
<dbReference type="AlphaFoldDB" id="A0A9J6RR37"/>
<dbReference type="PANTHER" id="PTHR30349">
    <property type="entry name" value="PHAGE INTEGRASE-RELATED"/>
    <property type="match status" value="1"/>
</dbReference>
<evidence type="ECO:0000256" key="3">
    <source>
        <dbReference type="ARBA" id="ARBA00023125"/>
    </source>
</evidence>
<dbReference type="NCBIfam" id="TIGR02249">
    <property type="entry name" value="integrase_gron"/>
    <property type="match status" value="1"/>
</dbReference>
<dbReference type="Proteomes" id="UP001069090">
    <property type="component" value="Unassembled WGS sequence"/>
</dbReference>
<dbReference type="GO" id="GO:0003677">
    <property type="term" value="F:DNA binding"/>
    <property type="evidence" value="ECO:0007669"/>
    <property type="project" value="UniProtKB-KW"/>
</dbReference>
<dbReference type="InterPro" id="IPR011010">
    <property type="entry name" value="DNA_brk_join_enz"/>
</dbReference>
<dbReference type="PANTHER" id="PTHR30349:SF64">
    <property type="entry name" value="PROPHAGE INTEGRASE INTD-RELATED"/>
    <property type="match status" value="1"/>
</dbReference>
<evidence type="ECO:0000256" key="4">
    <source>
        <dbReference type="ARBA" id="ARBA00023172"/>
    </source>
</evidence>
<keyword evidence="4" id="KW-0233">DNA recombination</keyword>
<reference evidence="6 7" key="1">
    <citation type="submission" date="2022-12" db="EMBL/GenBank/DDBJ databases">
        <title>Dasania phycosphaerae sp. nov., isolated from particulate material of the south coast of Korea.</title>
        <authorList>
            <person name="Jiang Y."/>
        </authorList>
    </citation>
    <scope>NUCLEOTIDE SEQUENCE [LARGE SCALE GENOMIC DNA]</scope>
    <source>
        <strain evidence="6 7">GY-19</strain>
    </source>
</reference>
<name>A0A9J6RR37_9GAMM</name>
<keyword evidence="7" id="KW-1185">Reference proteome</keyword>
<dbReference type="Gene3D" id="1.10.443.10">
    <property type="entry name" value="Intergrase catalytic core"/>
    <property type="match status" value="1"/>
</dbReference>
<gene>
    <name evidence="6" type="ORF">O0V09_17735</name>
</gene>
<dbReference type="RefSeq" id="WP_258332972.1">
    <property type="nucleotide sequence ID" value="NZ_JAPTGG010000021.1"/>
</dbReference>
<accession>A0A9J6RR37</accession>
<dbReference type="SUPFAM" id="SSF56349">
    <property type="entry name" value="DNA breaking-rejoining enzymes"/>
    <property type="match status" value="1"/>
</dbReference>
<evidence type="ECO:0000256" key="2">
    <source>
        <dbReference type="ARBA" id="ARBA00022908"/>
    </source>
</evidence>
<comment type="caution">
    <text evidence="6">The sequence shown here is derived from an EMBL/GenBank/DDBJ whole genome shotgun (WGS) entry which is preliminary data.</text>
</comment>
<dbReference type="InterPro" id="IPR013762">
    <property type="entry name" value="Integrase-like_cat_sf"/>
</dbReference>
<dbReference type="InterPro" id="IPR010998">
    <property type="entry name" value="Integrase_recombinase_N"/>
</dbReference>
<proteinExistence type="inferred from homology"/>
<protein>
    <submittedName>
        <fullName evidence="6">Integron integrase</fullName>
    </submittedName>
</protein>
<evidence type="ECO:0000313" key="6">
    <source>
        <dbReference type="EMBL" id="MCZ0867043.1"/>
    </source>
</evidence>
<dbReference type="InterPro" id="IPR002104">
    <property type="entry name" value="Integrase_catalytic"/>
</dbReference>
<dbReference type="GO" id="GO:0006310">
    <property type="term" value="P:DNA recombination"/>
    <property type="evidence" value="ECO:0007669"/>
    <property type="project" value="UniProtKB-KW"/>
</dbReference>
<dbReference type="InterPro" id="IPR004107">
    <property type="entry name" value="Integrase_SAM-like_N"/>
</dbReference>
<dbReference type="InterPro" id="IPR050090">
    <property type="entry name" value="Tyrosine_recombinase_XerCD"/>
</dbReference>
<dbReference type="Gene3D" id="1.10.150.130">
    <property type="match status" value="1"/>
</dbReference>
<evidence type="ECO:0000313" key="7">
    <source>
        <dbReference type="Proteomes" id="UP001069090"/>
    </source>
</evidence>
<comment type="similarity">
    <text evidence="1">Belongs to the 'phage' integrase family.</text>
</comment>
<evidence type="ECO:0000259" key="5">
    <source>
        <dbReference type="PROSITE" id="PS51898"/>
    </source>
</evidence>
<dbReference type="InterPro" id="IPR011946">
    <property type="entry name" value="Integrase_integron-type"/>
</dbReference>
<dbReference type="Pfam" id="PF00589">
    <property type="entry name" value="Phage_integrase"/>
    <property type="match status" value="1"/>
</dbReference>
<feature type="domain" description="Tyr recombinase" evidence="5">
    <location>
        <begin position="110"/>
        <end position="323"/>
    </location>
</feature>
<dbReference type="PROSITE" id="PS51898">
    <property type="entry name" value="TYR_RECOMBINASE"/>
    <property type="match status" value="1"/>
</dbReference>